<evidence type="ECO:0000313" key="1">
    <source>
        <dbReference type="EMBL" id="MBW0143815.1"/>
    </source>
</evidence>
<name>A0ABS6V2N2_9SPHN</name>
<accession>A0ABS6V2N2</accession>
<organism evidence="1 2">
    <name type="scientific">Sphingomicrobium clamense</name>
    <dbReference type="NCBI Taxonomy" id="2851013"/>
    <lineage>
        <taxon>Bacteria</taxon>
        <taxon>Pseudomonadati</taxon>
        <taxon>Pseudomonadota</taxon>
        <taxon>Alphaproteobacteria</taxon>
        <taxon>Sphingomonadales</taxon>
        <taxon>Sphingomonadaceae</taxon>
        <taxon>Sphingomicrobium</taxon>
    </lineage>
</organism>
<reference evidence="1 2" key="1">
    <citation type="submission" date="2021-07" db="EMBL/GenBank/DDBJ databases">
        <title>The draft genome sequence of Sphingomicrobium sp. B8.</title>
        <authorList>
            <person name="Mu L."/>
        </authorList>
    </citation>
    <scope>NUCLEOTIDE SEQUENCE [LARGE SCALE GENOMIC DNA]</scope>
    <source>
        <strain evidence="1 2">B8</strain>
    </source>
</reference>
<dbReference type="InterPro" id="IPR039437">
    <property type="entry name" value="FrzH/put_lumazine-bd"/>
</dbReference>
<gene>
    <name evidence="1" type="ORF">KTQ36_00695</name>
</gene>
<evidence type="ECO:0000313" key="2">
    <source>
        <dbReference type="Proteomes" id="UP000698028"/>
    </source>
</evidence>
<keyword evidence="2" id="KW-1185">Reference proteome</keyword>
<protein>
    <submittedName>
        <fullName evidence="1">Nuclear transport factor 2 family protein</fullName>
    </submittedName>
</protein>
<comment type="caution">
    <text evidence="1">The sequence shown here is derived from an EMBL/GenBank/DDBJ whole genome shotgun (WGS) entry which is preliminary data.</text>
</comment>
<dbReference type="RefSeq" id="WP_218631873.1">
    <property type="nucleotide sequence ID" value="NZ_JAHVAH010000001.1"/>
</dbReference>
<dbReference type="Pfam" id="PF12893">
    <property type="entry name" value="Lumazine_bd_2"/>
    <property type="match status" value="1"/>
</dbReference>
<dbReference type="EMBL" id="JAHVAH010000001">
    <property type="protein sequence ID" value="MBW0143815.1"/>
    <property type="molecule type" value="Genomic_DNA"/>
</dbReference>
<proteinExistence type="predicted"/>
<sequence>MMITMAMALIGANALDTQDRCAGAVEAVQAAYVDGIWRNRDAEAVANGFHENFVMQAVRDGAVASISIDDWVGGRMDGTPNEDTVEADLELLDCSGDMAMVRGELSVNGTPTFIDVLGLYRLDGDWKIVTKQFVRP</sequence>
<dbReference type="Proteomes" id="UP000698028">
    <property type="component" value="Unassembled WGS sequence"/>
</dbReference>